<evidence type="ECO:0000313" key="2">
    <source>
        <dbReference type="Proteomes" id="UP000550787"/>
    </source>
</evidence>
<organism evidence="1 2">
    <name type="scientific">Gluconacetobacter diazotrophicus</name>
    <name type="common">Acetobacter diazotrophicus</name>
    <dbReference type="NCBI Taxonomy" id="33996"/>
    <lineage>
        <taxon>Bacteria</taxon>
        <taxon>Pseudomonadati</taxon>
        <taxon>Pseudomonadota</taxon>
        <taxon>Alphaproteobacteria</taxon>
        <taxon>Acetobacterales</taxon>
        <taxon>Acetobacteraceae</taxon>
        <taxon>Gluconacetobacter</taxon>
    </lineage>
</organism>
<dbReference type="Proteomes" id="UP000550787">
    <property type="component" value="Unassembled WGS sequence"/>
</dbReference>
<proteinExistence type="predicted"/>
<dbReference type="RefSeq" id="WP_183115824.1">
    <property type="nucleotide sequence ID" value="NZ_JABEQG010000015.1"/>
</dbReference>
<accession>A0A7W4FF61</accession>
<feature type="non-terminal residue" evidence="1">
    <location>
        <position position="175"/>
    </location>
</feature>
<sequence length="175" mass="19488">MESDVRLGEFLGARDYRIRAANPADRVAFLAFGRVTQWKELPIPDRVSQFQDLEQFVPEAATMAGLDTSDAFFFRIRASVKYLKWFIVDGMGNLLPDPRASFERARYLGGLDDTEIDALGVYSPGVKGVFTNAVSHIHRKHPASAAGMFRRLEYDDGALRLSCSMAGVRAGVRRA</sequence>
<dbReference type="AlphaFoldDB" id="A0A7W4FF61"/>
<comment type="caution">
    <text evidence="1">The sequence shown here is derived from an EMBL/GenBank/DDBJ whole genome shotgun (WGS) entry which is preliminary data.</text>
</comment>
<dbReference type="EMBL" id="JABEQG010000015">
    <property type="protein sequence ID" value="MBB2156594.1"/>
    <property type="molecule type" value="Genomic_DNA"/>
</dbReference>
<name>A0A7W4FF61_GLUDI</name>
<gene>
    <name evidence="1" type="ORF">HLH33_09785</name>
</gene>
<protein>
    <submittedName>
        <fullName evidence="1">Uncharacterized protein</fullName>
    </submittedName>
</protein>
<reference evidence="1 2" key="1">
    <citation type="submission" date="2020-04" db="EMBL/GenBank/DDBJ databases">
        <title>Description of novel Gluconacetobacter.</title>
        <authorList>
            <person name="Sombolestani A."/>
        </authorList>
    </citation>
    <scope>NUCLEOTIDE SEQUENCE [LARGE SCALE GENOMIC DNA]</scope>
    <source>
        <strain evidence="1 2">LMG 7603</strain>
    </source>
</reference>
<evidence type="ECO:0000313" key="1">
    <source>
        <dbReference type="EMBL" id="MBB2156594.1"/>
    </source>
</evidence>